<comment type="caution">
    <text evidence="2">The sequence shown here is derived from an EMBL/GenBank/DDBJ whole genome shotgun (WGS) entry which is preliminary data.</text>
</comment>
<dbReference type="InterPro" id="IPR012505">
    <property type="entry name" value="YbbR"/>
</dbReference>
<feature type="compositionally biased region" description="Acidic residues" evidence="1">
    <location>
        <begin position="320"/>
        <end position="337"/>
    </location>
</feature>
<evidence type="ECO:0000313" key="2">
    <source>
        <dbReference type="EMBL" id="TYS42974.1"/>
    </source>
</evidence>
<organism evidence="2 3">
    <name type="scientific">Bacillus infantis</name>
    <dbReference type="NCBI Taxonomy" id="324767"/>
    <lineage>
        <taxon>Bacteria</taxon>
        <taxon>Bacillati</taxon>
        <taxon>Bacillota</taxon>
        <taxon>Bacilli</taxon>
        <taxon>Bacillales</taxon>
        <taxon>Bacillaceae</taxon>
        <taxon>Bacillus</taxon>
    </lineage>
</organism>
<accession>A0A5D4QYV0</accession>
<dbReference type="Pfam" id="PF07949">
    <property type="entry name" value="YbbR"/>
    <property type="match status" value="3"/>
</dbReference>
<dbReference type="AlphaFoldDB" id="A0A5D4QYV0"/>
<gene>
    <name evidence="2" type="ORF">FZD51_22940</name>
</gene>
<protein>
    <submittedName>
        <fullName evidence="2">YbbR-like domain-containing protein</fullName>
    </submittedName>
</protein>
<dbReference type="PANTHER" id="PTHR37804">
    <property type="entry name" value="CDAA REGULATORY PROTEIN CDAR"/>
    <property type="match status" value="1"/>
</dbReference>
<dbReference type="RefSeq" id="WP_148976865.1">
    <property type="nucleotide sequence ID" value="NZ_JBNIKT010000048.1"/>
</dbReference>
<evidence type="ECO:0000256" key="1">
    <source>
        <dbReference type="SAM" id="MobiDB-lite"/>
    </source>
</evidence>
<name>A0A5D4QYV0_9BACI</name>
<dbReference type="EMBL" id="VTER01000015">
    <property type="protein sequence ID" value="TYS42974.1"/>
    <property type="molecule type" value="Genomic_DNA"/>
</dbReference>
<dbReference type="Gene3D" id="2.170.120.30">
    <property type="match status" value="2"/>
</dbReference>
<dbReference type="InterPro" id="IPR053154">
    <property type="entry name" value="c-di-AMP_regulator"/>
</dbReference>
<proteinExistence type="predicted"/>
<evidence type="ECO:0000313" key="3">
    <source>
        <dbReference type="Proteomes" id="UP000322139"/>
    </source>
</evidence>
<dbReference type="Gene3D" id="2.170.120.40">
    <property type="entry name" value="YbbR-like domain"/>
    <property type="match status" value="2"/>
</dbReference>
<reference evidence="2 3" key="1">
    <citation type="submission" date="2019-08" db="EMBL/GenBank/DDBJ databases">
        <title>Bacillus genomes from the desert of Cuatro Cienegas, Coahuila.</title>
        <authorList>
            <person name="Olmedo-Alvarez G."/>
        </authorList>
    </citation>
    <scope>NUCLEOTIDE SEQUENCE [LARGE SCALE GENOMIC DNA]</scope>
    <source>
        <strain evidence="2 3">CH446_14T</strain>
    </source>
</reference>
<dbReference type="PANTHER" id="PTHR37804:SF1">
    <property type="entry name" value="CDAA REGULATORY PROTEIN CDAR"/>
    <property type="match status" value="1"/>
</dbReference>
<feature type="region of interest" description="Disordered" evidence="1">
    <location>
        <begin position="318"/>
        <end position="360"/>
    </location>
</feature>
<dbReference type="Proteomes" id="UP000322139">
    <property type="component" value="Unassembled WGS sequence"/>
</dbReference>
<sequence length="444" mass="47680">MDKLIDKLVDNRWFMKAVALVLALLLFDAVYDGSDKSGEVNVPGDQDTELIEDVPVKSYYDTDNLVVTGVPDTVDVRVSGPKSHVQIAKTQRDFEVYVNLSDAEVGEKQVRILVRDISDRLDVTVEPLYATVSIQEKVTKEFKVEPEFNQSLLGDGFTSGAPSVKPETVKITGAKDVVDRISYVKAALDVKGPIEESVTGAASIRVLDRDMNKLNVAVDPETVEVTVSVKSLAKTVPIDIVRKGSLPSGVTLNSIDLDTAEARITGSEEALGQTERVRVEIDLGKITKDGVQTLPVIIPDGITSVDPKTVEASVDVTAESQEDQEDAGSEAEEDEAETATPPAEETEKDETKTFSNLPIDLTGSSEGYTAAFADGSGRTNLSVQGPVSVVNGLGSADFNIFVDASGLSEGEHNVPVKVTGPDNVSWKLSRETIKISITQKNEEA</sequence>